<dbReference type="EMBL" id="RSCL01000008">
    <property type="protein sequence ID" value="RUT05560.1"/>
    <property type="molecule type" value="Genomic_DNA"/>
</dbReference>
<evidence type="ECO:0000256" key="2">
    <source>
        <dbReference type="ARBA" id="ARBA00007362"/>
    </source>
</evidence>
<evidence type="ECO:0000256" key="6">
    <source>
        <dbReference type="ARBA" id="ARBA00023136"/>
    </source>
</evidence>
<feature type="domain" description="EamA" evidence="8">
    <location>
        <begin position="34"/>
        <end position="164"/>
    </location>
</feature>
<feature type="transmembrane region" description="Helical" evidence="7">
    <location>
        <begin position="246"/>
        <end position="266"/>
    </location>
</feature>
<comment type="similarity">
    <text evidence="2">Belongs to the EamA transporter family.</text>
</comment>
<protein>
    <submittedName>
        <fullName evidence="9">Membrane protein</fullName>
    </submittedName>
</protein>
<gene>
    <name evidence="9" type="ORF">DSM106972_035670</name>
</gene>
<dbReference type="GO" id="GO:0005886">
    <property type="term" value="C:plasma membrane"/>
    <property type="evidence" value="ECO:0007669"/>
    <property type="project" value="UniProtKB-SubCell"/>
</dbReference>
<evidence type="ECO:0000259" key="8">
    <source>
        <dbReference type="Pfam" id="PF00892"/>
    </source>
</evidence>
<feature type="transmembrane region" description="Helical" evidence="7">
    <location>
        <begin position="94"/>
        <end position="117"/>
    </location>
</feature>
<feature type="transmembrane region" description="Helical" evidence="7">
    <location>
        <begin position="208"/>
        <end position="231"/>
    </location>
</feature>
<feature type="transmembrane region" description="Helical" evidence="7">
    <location>
        <begin position="181"/>
        <end position="201"/>
    </location>
</feature>
<dbReference type="AlphaFoldDB" id="A0A433VHL1"/>
<name>A0A433VHL1_9CYAN</name>
<comment type="subcellular location">
    <subcellularLocation>
        <location evidence="1">Cell membrane</location>
        <topology evidence="1">Multi-pass membrane protein</topology>
    </subcellularLocation>
</comment>
<evidence type="ECO:0000256" key="4">
    <source>
        <dbReference type="ARBA" id="ARBA00022692"/>
    </source>
</evidence>
<feature type="transmembrane region" description="Helical" evidence="7">
    <location>
        <begin position="32"/>
        <end position="50"/>
    </location>
</feature>
<reference evidence="9" key="2">
    <citation type="journal article" date="2019" name="Genome Biol. Evol.">
        <title>Day and night: Metabolic profiles and evolutionary relationships of six axenic non-marine cyanobacteria.</title>
        <authorList>
            <person name="Will S.E."/>
            <person name="Henke P."/>
            <person name="Boedeker C."/>
            <person name="Huang S."/>
            <person name="Brinkmann H."/>
            <person name="Rohde M."/>
            <person name="Jarek M."/>
            <person name="Friedl T."/>
            <person name="Seufert S."/>
            <person name="Schumacher M."/>
            <person name="Overmann J."/>
            <person name="Neumann-Schaal M."/>
            <person name="Petersen J."/>
        </authorList>
    </citation>
    <scope>NUCLEOTIDE SEQUENCE [LARGE SCALE GENOMIC DNA]</scope>
    <source>
        <strain evidence="9">PCC 7102</strain>
    </source>
</reference>
<keyword evidence="4 7" id="KW-0812">Transmembrane</keyword>
<dbReference type="SUPFAM" id="SSF103481">
    <property type="entry name" value="Multidrug resistance efflux transporter EmrE"/>
    <property type="match status" value="2"/>
</dbReference>
<comment type="caution">
    <text evidence="9">The sequence shown here is derived from an EMBL/GenBank/DDBJ whole genome shotgun (WGS) entry which is preliminary data.</text>
</comment>
<feature type="transmembrane region" description="Helical" evidence="7">
    <location>
        <begin position="62"/>
        <end position="82"/>
    </location>
</feature>
<dbReference type="OrthoDB" id="506873at2"/>
<accession>A0A433VHL1</accession>
<dbReference type="PANTHER" id="PTHR42920">
    <property type="entry name" value="OS03G0707200 PROTEIN-RELATED"/>
    <property type="match status" value="1"/>
</dbReference>
<feature type="transmembrane region" description="Helical" evidence="7">
    <location>
        <begin position="149"/>
        <end position="169"/>
    </location>
</feature>
<sequence length="325" mass="34373">MTQLVETIKKDSFGEATLLPISTTLSTKLSKFPAVGLAVLCAACFGVTVPMTKQSLVDLSPLMILVIQGISSIIFLWSVVLYQKVELPKKSVAWSASLIGFLEPGLSYIFATIGLSLTTASNATLISVSEPIITIALAAVLLKEKISSPLIKLALVACVGVGMVASPSITNITGDSLTGDFLVMLGVVCASLYAIVARPLLKKVAPLVLVALQQSFALAWFVLILTILQLMGQNPINLGQFHFESVLLAMISGIVGQGLAFWLYLLALRTSGVSVTSLYLTLIPLFGVATAYVTLGERLSLIQTLGGGLILVVVLFISQLPEAKH</sequence>
<keyword evidence="5 7" id="KW-1133">Transmembrane helix</keyword>
<dbReference type="InterPro" id="IPR000620">
    <property type="entry name" value="EamA_dom"/>
</dbReference>
<dbReference type="Proteomes" id="UP000271624">
    <property type="component" value="Unassembled WGS sequence"/>
</dbReference>
<dbReference type="InterPro" id="IPR051258">
    <property type="entry name" value="Diverse_Substrate_Transporter"/>
</dbReference>
<keyword evidence="3" id="KW-1003">Cell membrane</keyword>
<evidence type="ECO:0000256" key="1">
    <source>
        <dbReference type="ARBA" id="ARBA00004651"/>
    </source>
</evidence>
<feature type="transmembrane region" description="Helical" evidence="7">
    <location>
        <begin position="278"/>
        <end position="295"/>
    </location>
</feature>
<feature type="transmembrane region" description="Helical" evidence="7">
    <location>
        <begin position="123"/>
        <end position="142"/>
    </location>
</feature>
<dbReference type="RefSeq" id="WP_127082027.1">
    <property type="nucleotide sequence ID" value="NZ_RSCL01000008.1"/>
</dbReference>
<dbReference type="Pfam" id="PF00892">
    <property type="entry name" value="EamA"/>
    <property type="match status" value="2"/>
</dbReference>
<feature type="domain" description="EamA" evidence="8">
    <location>
        <begin position="178"/>
        <end position="318"/>
    </location>
</feature>
<reference evidence="9" key="1">
    <citation type="submission" date="2018-12" db="EMBL/GenBank/DDBJ databases">
        <authorList>
            <person name="Will S."/>
            <person name="Neumann-Schaal M."/>
            <person name="Henke P."/>
        </authorList>
    </citation>
    <scope>NUCLEOTIDE SEQUENCE</scope>
    <source>
        <strain evidence="9">PCC 7102</strain>
    </source>
</reference>
<proteinExistence type="inferred from homology"/>
<organism evidence="9 10">
    <name type="scientific">Dulcicalothrix desertica PCC 7102</name>
    <dbReference type="NCBI Taxonomy" id="232991"/>
    <lineage>
        <taxon>Bacteria</taxon>
        <taxon>Bacillati</taxon>
        <taxon>Cyanobacteriota</taxon>
        <taxon>Cyanophyceae</taxon>
        <taxon>Nostocales</taxon>
        <taxon>Calotrichaceae</taxon>
        <taxon>Dulcicalothrix</taxon>
    </lineage>
</organism>
<dbReference type="PANTHER" id="PTHR42920:SF5">
    <property type="entry name" value="EAMA DOMAIN-CONTAINING PROTEIN"/>
    <property type="match status" value="1"/>
</dbReference>
<evidence type="ECO:0000256" key="7">
    <source>
        <dbReference type="SAM" id="Phobius"/>
    </source>
</evidence>
<keyword evidence="6 7" id="KW-0472">Membrane</keyword>
<evidence type="ECO:0000256" key="3">
    <source>
        <dbReference type="ARBA" id="ARBA00022475"/>
    </source>
</evidence>
<keyword evidence="10" id="KW-1185">Reference proteome</keyword>
<evidence type="ECO:0000256" key="5">
    <source>
        <dbReference type="ARBA" id="ARBA00022989"/>
    </source>
</evidence>
<feature type="transmembrane region" description="Helical" evidence="7">
    <location>
        <begin position="301"/>
        <end position="320"/>
    </location>
</feature>
<evidence type="ECO:0000313" key="9">
    <source>
        <dbReference type="EMBL" id="RUT05560.1"/>
    </source>
</evidence>
<dbReference type="InterPro" id="IPR037185">
    <property type="entry name" value="EmrE-like"/>
</dbReference>
<evidence type="ECO:0000313" key="10">
    <source>
        <dbReference type="Proteomes" id="UP000271624"/>
    </source>
</evidence>